<gene>
    <name evidence="6" type="primary">rnfG</name>
    <name evidence="8" type="ORF">EDD66_101426</name>
</gene>
<keyword evidence="6" id="KW-0812">Transmembrane</keyword>
<dbReference type="Proteomes" id="UP000273083">
    <property type="component" value="Unassembled WGS sequence"/>
</dbReference>
<dbReference type="HAMAP" id="MF_00479">
    <property type="entry name" value="RsxG_RnfG"/>
    <property type="match status" value="1"/>
</dbReference>
<comment type="similarity">
    <text evidence="6">Belongs to the RnfG family.</text>
</comment>
<keyword evidence="2 6" id="KW-0597">Phosphoprotein</keyword>
<evidence type="ECO:0000256" key="6">
    <source>
        <dbReference type="HAMAP-Rule" id="MF_00479"/>
    </source>
</evidence>
<dbReference type="Gene3D" id="3.90.1010.20">
    <property type="match status" value="1"/>
</dbReference>
<keyword evidence="4 6" id="KW-0288">FMN</keyword>
<feature type="domain" description="FMN-binding" evidence="7">
    <location>
        <begin position="109"/>
        <end position="198"/>
    </location>
</feature>
<comment type="function">
    <text evidence="6">Part of a membrane-bound complex that couples electron transfer with translocation of ions across the membrane.</text>
</comment>
<dbReference type="GO" id="GO:0009055">
    <property type="term" value="F:electron transfer activity"/>
    <property type="evidence" value="ECO:0007669"/>
    <property type="project" value="InterPro"/>
</dbReference>
<evidence type="ECO:0000256" key="1">
    <source>
        <dbReference type="ARBA" id="ARBA00022448"/>
    </source>
</evidence>
<dbReference type="RefSeq" id="WP_123607894.1">
    <property type="nucleotide sequence ID" value="NZ_RJVG01000001.1"/>
</dbReference>
<dbReference type="GO" id="GO:0005886">
    <property type="term" value="C:plasma membrane"/>
    <property type="evidence" value="ECO:0007669"/>
    <property type="project" value="UniProtKB-SubCell"/>
</dbReference>
<dbReference type="EC" id="7.-.-.-" evidence="6"/>
<dbReference type="PANTHER" id="PTHR36118">
    <property type="entry name" value="ION-TRANSLOCATING OXIDOREDUCTASE COMPLEX SUBUNIT G"/>
    <property type="match status" value="1"/>
</dbReference>
<accession>A0A3N1Y3F7</accession>
<comment type="subcellular location">
    <subcellularLocation>
        <location evidence="6">Cell membrane</location>
        <topology evidence="6">Single-pass membrane protein</topology>
    </subcellularLocation>
</comment>
<dbReference type="EMBL" id="RJVG01000001">
    <property type="protein sequence ID" value="ROR31807.1"/>
    <property type="molecule type" value="Genomic_DNA"/>
</dbReference>
<keyword evidence="6" id="KW-1003">Cell membrane</keyword>
<organism evidence="8 9">
    <name type="scientific">Mobilisporobacter senegalensis</name>
    <dbReference type="NCBI Taxonomy" id="1329262"/>
    <lineage>
        <taxon>Bacteria</taxon>
        <taxon>Bacillati</taxon>
        <taxon>Bacillota</taxon>
        <taxon>Clostridia</taxon>
        <taxon>Lachnospirales</taxon>
        <taxon>Lachnospiraceae</taxon>
        <taxon>Mobilisporobacter</taxon>
    </lineage>
</organism>
<dbReference type="InterPro" id="IPR010209">
    <property type="entry name" value="Ion_transpt_RnfG/RsxG"/>
</dbReference>
<keyword evidence="9" id="KW-1185">Reference proteome</keyword>
<name>A0A3N1Y3F7_9FIRM</name>
<evidence type="ECO:0000256" key="4">
    <source>
        <dbReference type="ARBA" id="ARBA00022643"/>
    </source>
</evidence>
<dbReference type="GO" id="GO:0022900">
    <property type="term" value="P:electron transport chain"/>
    <property type="evidence" value="ECO:0007669"/>
    <property type="project" value="UniProtKB-UniRule"/>
</dbReference>
<dbReference type="InterPro" id="IPR007329">
    <property type="entry name" value="FMN-bd"/>
</dbReference>
<comment type="subunit">
    <text evidence="6">The complex is composed of six subunits: RnfA, RnfB, RnfC, RnfD, RnfE and RnfG.</text>
</comment>
<evidence type="ECO:0000256" key="2">
    <source>
        <dbReference type="ARBA" id="ARBA00022553"/>
    </source>
</evidence>
<dbReference type="GO" id="GO:0010181">
    <property type="term" value="F:FMN binding"/>
    <property type="evidence" value="ECO:0007669"/>
    <property type="project" value="InterPro"/>
</dbReference>
<evidence type="ECO:0000256" key="5">
    <source>
        <dbReference type="ARBA" id="ARBA00022982"/>
    </source>
</evidence>
<keyword evidence="6" id="KW-0472">Membrane</keyword>
<reference evidence="8 9" key="1">
    <citation type="submission" date="2018-11" db="EMBL/GenBank/DDBJ databases">
        <title>Genomic Encyclopedia of Type Strains, Phase IV (KMG-IV): sequencing the most valuable type-strain genomes for metagenomic binning, comparative biology and taxonomic classification.</title>
        <authorList>
            <person name="Goeker M."/>
        </authorList>
    </citation>
    <scope>NUCLEOTIDE SEQUENCE [LARGE SCALE GENOMIC DNA]</scope>
    <source>
        <strain evidence="8 9">DSM 26537</strain>
    </source>
</reference>
<dbReference type="SMART" id="SM00900">
    <property type="entry name" value="FMN_bind"/>
    <property type="match status" value="1"/>
</dbReference>
<feature type="modified residue" description="FMN phosphoryl threonine" evidence="6">
    <location>
        <position position="181"/>
    </location>
</feature>
<proteinExistence type="inferred from homology"/>
<keyword evidence="3 6" id="KW-0285">Flavoprotein</keyword>
<dbReference type="AlphaFoldDB" id="A0A3N1Y3F7"/>
<sequence length="208" mass="22098">MKYTKIIKDALVLFVITLIAGVALGFVYEITKEPIKDAKAAAKQEAYLAVYGDAKNFEQNAKLDETVKQYEAILAEGGYSNVTIDEALEARDAGGNVIGMVLTVTTKEGYGGDITITLGVSKDKLVKGMEILTINETAGLGMKAKEDKFKSQYKEKTVDQFIVTKTGSTADNEVDALSGATITSNAVTGAVNAGIYFANAYIGLGGEQ</sequence>
<dbReference type="NCBIfam" id="TIGR01947">
    <property type="entry name" value="rnfG"/>
    <property type="match status" value="1"/>
</dbReference>
<dbReference type="PIRSF" id="PIRSF006091">
    <property type="entry name" value="E_trnsport_RnfG"/>
    <property type="match status" value="1"/>
</dbReference>
<keyword evidence="6" id="KW-1133">Transmembrane helix</keyword>
<dbReference type="Pfam" id="PF04205">
    <property type="entry name" value="FMN_bind"/>
    <property type="match status" value="1"/>
</dbReference>
<evidence type="ECO:0000313" key="8">
    <source>
        <dbReference type="EMBL" id="ROR31807.1"/>
    </source>
</evidence>
<comment type="cofactor">
    <cofactor evidence="6">
        <name>FMN</name>
        <dbReference type="ChEBI" id="CHEBI:58210"/>
    </cofactor>
</comment>
<protein>
    <recommendedName>
        <fullName evidence="6">Ion-translocating oxidoreductase complex subunit G</fullName>
        <ecNumber evidence="6">7.-.-.-</ecNumber>
    </recommendedName>
    <alternativeName>
        <fullName evidence="6">Rnf electron transport complex subunit G</fullName>
    </alternativeName>
</protein>
<dbReference type="PANTHER" id="PTHR36118:SF1">
    <property type="entry name" value="ION-TRANSLOCATING OXIDOREDUCTASE COMPLEX SUBUNIT G"/>
    <property type="match status" value="1"/>
</dbReference>
<evidence type="ECO:0000256" key="3">
    <source>
        <dbReference type="ARBA" id="ARBA00022630"/>
    </source>
</evidence>
<evidence type="ECO:0000313" key="9">
    <source>
        <dbReference type="Proteomes" id="UP000273083"/>
    </source>
</evidence>
<dbReference type="OrthoDB" id="9787579at2"/>
<evidence type="ECO:0000259" key="7">
    <source>
        <dbReference type="SMART" id="SM00900"/>
    </source>
</evidence>
<keyword evidence="1 6" id="KW-0813">Transport</keyword>
<comment type="caution">
    <text evidence="8">The sequence shown here is derived from an EMBL/GenBank/DDBJ whole genome shotgun (WGS) entry which is preliminary data.</text>
</comment>
<keyword evidence="6" id="KW-1278">Translocase</keyword>
<keyword evidence="5 6" id="KW-0249">Electron transport</keyword>